<feature type="signal peptide" evidence="1">
    <location>
        <begin position="1"/>
        <end position="20"/>
    </location>
</feature>
<evidence type="ECO:0000313" key="2">
    <source>
        <dbReference type="EMBL" id="CAH0478660.1"/>
    </source>
</evidence>
<comment type="caution">
    <text evidence="2">The sequence shown here is derived from an EMBL/GenBank/DDBJ whole genome shotgun (WGS) entry which is preliminary data.</text>
</comment>
<name>A0AAU9KZP5_9STRA</name>
<feature type="chain" id="PRO_5043628023" description="Secreted protein" evidence="1">
    <location>
        <begin position="21"/>
        <end position="79"/>
    </location>
</feature>
<gene>
    <name evidence="2" type="ORF">PBS003_LOCUS5350</name>
</gene>
<dbReference type="AlphaFoldDB" id="A0AAU9KZP5"/>
<accession>A0AAU9KZP5</accession>
<reference evidence="2" key="1">
    <citation type="submission" date="2021-11" db="EMBL/GenBank/DDBJ databases">
        <authorList>
            <person name="Islam A."/>
            <person name="Islam S."/>
            <person name="Flora M.S."/>
            <person name="Rahman M."/>
            <person name="Ziaur R.M."/>
            <person name="Epstein J.H."/>
            <person name="Hassan M."/>
            <person name="Klassen M."/>
            <person name="Woodard K."/>
            <person name="Webb A."/>
            <person name="Webby R.J."/>
            <person name="El Zowalaty M.E."/>
        </authorList>
    </citation>
    <scope>NUCLEOTIDE SEQUENCE</scope>
    <source>
        <strain evidence="2">Pbs3</strain>
    </source>
</reference>
<keyword evidence="1" id="KW-0732">Signal</keyword>
<evidence type="ECO:0008006" key="4">
    <source>
        <dbReference type="Google" id="ProtNLM"/>
    </source>
</evidence>
<evidence type="ECO:0000256" key="1">
    <source>
        <dbReference type="SAM" id="SignalP"/>
    </source>
</evidence>
<evidence type="ECO:0000313" key="3">
    <source>
        <dbReference type="Proteomes" id="UP001160483"/>
    </source>
</evidence>
<sequence>MGANRLLVVLALCALALVTAQTSTNSTVARTRAGTIDSTTTTDTTLDYGCDVRHDYGYAVGFNHKHDESDEDDGSDGND</sequence>
<dbReference type="Proteomes" id="UP001160483">
    <property type="component" value="Unassembled WGS sequence"/>
</dbReference>
<dbReference type="EMBL" id="CAKKTJ010000264">
    <property type="protein sequence ID" value="CAH0478660.1"/>
    <property type="molecule type" value="Genomic_DNA"/>
</dbReference>
<proteinExistence type="predicted"/>
<organism evidence="2 3">
    <name type="scientific">Peronospora belbahrii</name>
    <dbReference type="NCBI Taxonomy" id="622444"/>
    <lineage>
        <taxon>Eukaryota</taxon>
        <taxon>Sar</taxon>
        <taxon>Stramenopiles</taxon>
        <taxon>Oomycota</taxon>
        <taxon>Peronosporomycetes</taxon>
        <taxon>Peronosporales</taxon>
        <taxon>Peronosporaceae</taxon>
        <taxon>Peronospora</taxon>
    </lineage>
</organism>
<protein>
    <recommendedName>
        <fullName evidence="4">Secreted protein</fullName>
    </recommendedName>
</protein>